<feature type="non-terminal residue" evidence="2">
    <location>
        <position position="69"/>
    </location>
</feature>
<sequence length="69" mass="7500">ALQLTEENISLRFLVCSLLQDIAGAYFPECIIRPFGSTVNSFGKLGCDVDMILDLDGIYATSQKKVSAV</sequence>
<dbReference type="SUPFAM" id="SSF81301">
    <property type="entry name" value="Nucleotidyltransferase"/>
    <property type="match status" value="1"/>
</dbReference>
<dbReference type="Gene3D" id="3.30.460.10">
    <property type="entry name" value="Beta Polymerase, domain 2"/>
    <property type="match status" value="1"/>
</dbReference>
<proteinExistence type="predicted"/>
<protein>
    <recommendedName>
        <fullName evidence="1">Poly(A) RNA polymerase mitochondrial-like central palm domain-containing protein</fullName>
    </recommendedName>
</protein>
<name>A0ABD0PZU6_CIRMR</name>
<keyword evidence="3" id="KW-1185">Reference proteome</keyword>
<feature type="non-terminal residue" evidence="2">
    <location>
        <position position="1"/>
    </location>
</feature>
<reference evidence="2 3" key="1">
    <citation type="submission" date="2024-05" db="EMBL/GenBank/DDBJ databases">
        <title>Genome sequencing and assembly of Indian major carp, Cirrhinus mrigala (Hamilton, 1822).</title>
        <authorList>
            <person name="Mohindra V."/>
            <person name="Chowdhury L.M."/>
            <person name="Lal K."/>
            <person name="Jena J.K."/>
        </authorList>
    </citation>
    <scope>NUCLEOTIDE SEQUENCE [LARGE SCALE GENOMIC DNA]</scope>
    <source>
        <strain evidence="2">CM1030</strain>
        <tissue evidence="2">Blood</tissue>
    </source>
</reference>
<dbReference type="PANTHER" id="PTHR12271">
    <property type="entry name" value="POLY A POLYMERASE CID PAP -RELATED"/>
    <property type="match status" value="1"/>
</dbReference>
<dbReference type="Proteomes" id="UP001529510">
    <property type="component" value="Unassembled WGS sequence"/>
</dbReference>
<evidence type="ECO:0000259" key="1">
    <source>
        <dbReference type="Pfam" id="PF22600"/>
    </source>
</evidence>
<dbReference type="InterPro" id="IPR043519">
    <property type="entry name" value="NT_sf"/>
</dbReference>
<accession>A0ABD0PZU6</accession>
<feature type="domain" description="Poly(A) RNA polymerase mitochondrial-like central palm" evidence="1">
    <location>
        <begin position="2"/>
        <end position="60"/>
    </location>
</feature>
<evidence type="ECO:0000313" key="3">
    <source>
        <dbReference type="Proteomes" id="UP001529510"/>
    </source>
</evidence>
<dbReference type="PANTHER" id="PTHR12271:SF133">
    <property type="entry name" value="POLY(A) RNA POLYMERASE, MITOCHONDRIAL"/>
    <property type="match status" value="1"/>
</dbReference>
<evidence type="ECO:0000313" key="2">
    <source>
        <dbReference type="EMBL" id="KAL0179519.1"/>
    </source>
</evidence>
<organism evidence="2 3">
    <name type="scientific">Cirrhinus mrigala</name>
    <name type="common">Mrigala</name>
    <dbReference type="NCBI Taxonomy" id="683832"/>
    <lineage>
        <taxon>Eukaryota</taxon>
        <taxon>Metazoa</taxon>
        <taxon>Chordata</taxon>
        <taxon>Craniata</taxon>
        <taxon>Vertebrata</taxon>
        <taxon>Euteleostomi</taxon>
        <taxon>Actinopterygii</taxon>
        <taxon>Neopterygii</taxon>
        <taxon>Teleostei</taxon>
        <taxon>Ostariophysi</taxon>
        <taxon>Cypriniformes</taxon>
        <taxon>Cyprinidae</taxon>
        <taxon>Labeoninae</taxon>
        <taxon>Labeonini</taxon>
        <taxon>Cirrhinus</taxon>
    </lineage>
</organism>
<dbReference type="Pfam" id="PF22600">
    <property type="entry name" value="MTPAP-like_central"/>
    <property type="match status" value="1"/>
</dbReference>
<dbReference type="EMBL" id="JAMKFB020000012">
    <property type="protein sequence ID" value="KAL0179519.1"/>
    <property type="molecule type" value="Genomic_DNA"/>
</dbReference>
<gene>
    <name evidence="2" type="ORF">M9458_024961</name>
</gene>
<dbReference type="AlphaFoldDB" id="A0ABD0PZU6"/>
<comment type="caution">
    <text evidence="2">The sequence shown here is derived from an EMBL/GenBank/DDBJ whole genome shotgun (WGS) entry which is preliminary data.</text>
</comment>
<dbReference type="InterPro" id="IPR054708">
    <property type="entry name" value="MTPAP-like_central"/>
</dbReference>